<comment type="subcellular location">
    <subcellularLocation>
        <location evidence="1">Membrane</location>
        <topology evidence="1">Single-pass type II membrane protein</topology>
    </subcellularLocation>
</comment>
<evidence type="ECO:0000256" key="8">
    <source>
        <dbReference type="ARBA" id="ARBA00023136"/>
    </source>
</evidence>
<keyword evidence="11" id="KW-0732">Signal</keyword>
<evidence type="ECO:0000256" key="9">
    <source>
        <dbReference type="ARBA" id="ARBA00023180"/>
    </source>
</evidence>
<evidence type="ECO:0000256" key="2">
    <source>
        <dbReference type="ARBA" id="ARBA00004922"/>
    </source>
</evidence>
<comment type="caution">
    <text evidence="12">The sequence shown here is derived from an EMBL/GenBank/DDBJ whole genome shotgun (WGS) entry which is preliminary data.</text>
</comment>
<comment type="pathway">
    <text evidence="2">Protein modification; protein glycosylation.</text>
</comment>
<evidence type="ECO:0000256" key="10">
    <source>
        <dbReference type="ARBA" id="ARBA00038150"/>
    </source>
</evidence>
<dbReference type="Proteomes" id="UP001152747">
    <property type="component" value="Unassembled WGS sequence"/>
</dbReference>
<dbReference type="AlphaFoldDB" id="A0A9P1MUG2"/>
<accession>A0A9P1MUG2</accession>
<keyword evidence="5" id="KW-0812">Transmembrane</keyword>
<evidence type="ECO:0000256" key="1">
    <source>
        <dbReference type="ARBA" id="ARBA00004606"/>
    </source>
</evidence>
<feature type="signal peptide" evidence="11">
    <location>
        <begin position="1"/>
        <end position="23"/>
    </location>
</feature>
<sequence>MKSSPQKLLILFGLYIIFETTDYDPKIIQELRKIENVPLNCEPVINGSENPKIMDRLKQWTHHFDFYEDKLMEAEDLCSTIHQYFHFTNKSNTQEELDFPLSYGWVVYKDFVQILLQMSILYQPQHLFCLTVDKTALKEYRRVLLELPKCFPNVHVFIGASSDWGSFGILENVYTCFLFLSRQKHEWKYYQYVSGTDLPMKTNLEMVRIFKALNGSINADVDNYEMDRKKRRWQQEPPIPLYKSSMSVAIPREAANYIIKSKKVAKLLRYLSKTWIPDESFWTSISGSPAILPVPGSFRAKDIIWFRKNFRIPESDEKTTEFIGTSYIGRYQLWQYHRNCHGILTSESCVYGVGDIEEIVTRPELVAHKFYLSVQPAAYLCLLKEIRKRTTDPQNQLFDAKSYAEMPTVEMKNGKGVLELTHPDWLTASSFYNPEYHPIDNSKFV</sequence>
<evidence type="ECO:0000256" key="3">
    <source>
        <dbReference type="ARBA" id="ARBA00022676"/>
    </source>
</evidence>
<evidence type="ECO:0000313" key="12">
    <source>
        <dbReference type="EMBL" id="CAI5439266.1"/>
    </source>
</evidence>
<keyword evidence="8" id="KW-0472">Membrane</keyword>
<keyword evidence="3" id="KW-0328">Glycosyltransferase</keyword>
<keyword evidence="7" id="KW-1133">Transmembrane helix</keyword>
<evidence type="ECO:0000313" key="13">
    <source>
        <dbReference type="Proteomes" id="UP001152747"/>
    </source>
</evidence>
<dbReference type="PANTHER" id="PTHR19297">
    <property type="entry name" value="GLYCOSYLTRANSFERASE 14 FAMILY MEMBER"/>
    <property type="match status" value="1"/>
</dbReference>
<keyword evidence="9" id="KW-0325">Glycoprotein</keyword>
<gene>
    <name evidence="12" type="ORF">CAMP_LOCUS1903</name>
</gene>
<dbReference type="Pfam" id="PF02485">
    <property type="entry name" value="Branch"/>
    <property type="match status" value="1"/>
</dbReference>
<keyword evidence="6" id="KW-0735">Signal-anchor</keyword>
<evidence type="ECO:0000256" key="6">
    <source>
        <dbReference type="ARBA" id="ARBA00022968"/>
    </source>
</evidence>
<evidence type="ECO:0000256" key="4">
    <source>
        <dbReference type="ARBA" id="ARBA00022679"/>
    </source>
</evidence>
<evidence type="ECO:0000256" key="5">
    <source>
        <dbReference type="ARBA" id="ARBA00022692"/>
    </source>
</evidence>
<keyword evidence="13" id="KW-1185">Reference proteome</keyword>
<organism evidence="12 13">
    <name type="scientific">Caenorhabditis angaria</name>
    <dbReference type="NCBI Taxonomy" id="860376"/>
    <lineage>
        <taxon>Eukaryota</taxon>
        <taxon>Metazoa</taxon>
        <taxon>Ecdysozoa</taxon>
        <taxon>Nematoda</taxon>
        <taxon>Chromadorea</taxon>
        <taxon>Rhabditida</taxon>
        <taxon>Rhabditina</taxon>
        <taxon>Rhabditomorpha</taxon>
        <taxon>Rhabditoidea</taxon>
        <taxon>Rhabditidae</taxon>
        <taxon>Peloderinae</taxon>
        <taxon>Caenorhabditis</taxon>
    </lineage>
</organism>
<feature type="chain" id="PRO_5040208217" evidence="11">
    <location>
        <begin position="24"/>
        <end position="445"/>
    </location>
</feature>
<dbReference type="EMBL" id="CANHGI010000001">
    <property type="protein sequence ID" value="CAI5439266.1"/>
    <property type="molecule type" value="Genomic_DNA"/>
</dbReference>
<proteinExistence type="inferred from homology"/>
<evidence type="ECO:0000256" key="11">
    <source>
        <dbReference type="SAM" id="SignalP"/>
    </source>
</evidence>
<dbReference type="PANTHER" id="PTHR19297:SF186">
    <property type="entry name" value="CORE-2_I-BRANCHING ENZYME"/>
    <property type="match status" value="1"/>
</dbReference>
<protein>
    <submittedName>
        <fullName evidence="12">Uncharacterized protein</fullName>
    </submittedName>
</protein>
<dbReference type="GO" id="GO:0016020">
    <property type="term" value="C:membrane"/>
    <property type="evidence" value="ECO:0007669"/>
    <property type="project" value="UniProtKB-SubCell"/>
</dbReference>
<evidence type="ECO:0000256" key="7">
    <source>
        <dbReference type="ARBA" id="ARBA00022989"/>
    </source>
</evidence>
<comment type="similarity">
    <text evidence="10">Belongs to the glycosyltransferase 14 family.</text>
</comment>
<dbReference type="OrthoDB" id="2019572at2759"/>
<keyword evidence="4" id="KW-0808">Transferase</keyword>
<dbReference type="GO" id="GO:0008375">
    <property type="term" value="F:acetylglucosaminyltransferase activity"/>
    <property type="evidence" value="ECO:0007669"/>
    <property type="project" value="TreeGrafter"/>
</dbReference>
<name>A0A9P1MUG2_9PELO</name>
<dbReference type="InterPro" id="IPR003406">
    <property type="entry name" value="Glyco_trans_14"/>
</dbReference>
<reference evidence="12" key="1">
    <citation type="submission" date="2022-11" db="EMBL/GenBank/DDBJ databases">
        <authorList>
            <person name="Kikuchi T."/>
        </authorList>
    </citation>
    <scope>NUCLEOTIDE SEQUENCE</scope>
    <source>
        <strain evidence="12">PS1010</strain>
    </source>
</reference>